<dbReference type="NCBIfam" id="TIGR00229">
    <property type="entry name" value="sensory_box"/>
    <property type="match status" value="1"/>
</dbReference>
<dbReference type="CDD" id="cd00130">
    <property type="entry name" value="PAS"/>
    <property type="match status" value="1"/>
</dbReference>
<dbReference type="Gene3D" id="3.30.450.20">
    <property type="entry name" value="PAS domain"/>
    <property type="match status" value="1"/>
</dbReference>
<dbReference type="EMBL" id="JAMPKK010000076">
    <property type="protein sequence ID" value="MEP0867557.1"/>
    <property type="molecule type" value="Genomic_DNA"/>
</dbReference>
<proteinExistence type="predicted"/>
<comment type="caution">
    <text evidence="4">The sequence shown here is derived from an EMBL/GenBank/DDBJ whole genome shotgun (WGS) entry which is preliminary data.</text>
</comment>
<dbReference type="Proteomes" id="UP001442494">
    <property type="component" value="Unassembled WGS sequence"/>
</dbReference>
<dbReference type="InterPro" id="IPR035965">
    <property type="entry name" value="PAS-like_dom_sf"/>
</dbReference>
<dbReference type="Pfam" id="PF00989">
    <property type="entry name" value="PAS"/>
    <property type="match status" value="1"/>
</dbReference>
<name>A0ABV0JVT8_9CYAN</name>
<dbReference type="PROSITE" id="PS50113">
    <property type="entry name" value="PAC"/>
    <property type="match status" value="1"/>
</dbReference>
<keyword evidence="1" id="KW-0175">Coiled coil</keyword>
<dbReference type="SMART" id="SM00091">
    <property type="entry name" value="PAS"/>
    <property type="match status" value="1"/>
</dbReference>
<dbReference type="InterPro" id="IPR000700">
    <property type="entry name" value="PAS-assoc_C"/>
</dbReference>
<dbReference type="SMART" id="SM00086">
    <property type="entry name" value="PAC"/>
    <property type="match status" value="1"/>
</dbReference>
<dbReference type="PANTHER" id="PTHR44757">
    <property type="entry name" value="DIGUANYLATE CYCLASE DGCP"/>
    <property type="match status" value="1"/>
</dbReference>
<evidence type="ECO:0000313" key="4">
    <source>
        <dbReference type="EMBL" id="MEP0867557.1"/>
    </source>
</evidence>
<evidence type="ECO:0000259" key="2">
    <source>
        <dbReference type="PROSITE" id="PS50112"/>
    </source>
</evidence>
<dbReference type="InterPro" id="IPR013767">
    <property type="entry name" value="PAS_fold"/>
</dbReference>
<keyword evidence="5" id="KW-1185">Reference proteome</keyword>
<accession>A0ABV0JVT8</accession>
<organism evidence="4 5">
    <name type="scientific">Funiculus sociatus GB2-A5</name>
    <dbReference type="NCBI Taxonomy" id="2933946"/>
    <lineage>
        <taxon>Bacteria</taxon>
        <taxon>Bacillati</taxon>
        <taxon>Cyanobacteriota</taxon>
        <taxon>Cyanophyceae</taxon>
        <taxon>Coleofasciculales</taxon>
        <taxon>Coleofasciculaceae</taxon>
        <taxon>Funiculus</taxon>
    </lineage>
</organism>
<protein>
    <submittedName>
        <fullName evidence="4">PAS domain-containing protein</fullName>
    </submittedName>
</protein>
<feature type="domain" description="PAC" evidence="3">
    <location>
        <begin position="143"/>
        <end position="195"/>
    </location>
</feature>
<dbReference type="SUPFAM" id="SSF55785">
    <property type="entry name" value="PYP-like sensor domain (PAS domain)"/>
    <property type="match status" value="1"/>
</dbReference>
<dbReference type="PROSITE" id="PS50112">
    <property type="entry name" value="PAS"/>
    <property type="match status" value="1"/>
</dbReference>
<reference evidence="4 5" key="1">
    <citation type="submission" date="2022-04" db="EMBL/GenBank/DDBJ databases">
        <title>Positive selection, recombination, and allopatry shape intraspecific diversity of widespread and dominant cyanobacteria.</title>
        <authorList>
            <person name="Wei J."/>
            <person name="Shu W."/>
            <person name="Hu C."/>
        </authorList>
    </citation>
    <scope>NUCLEOTIDE SEQUENCE [LARGE SCALE GENOMIC DNA]</scope>
    <source>
        <strain evidence="4 5">GB2-A5</strain>
    </source>
</reference>
<dbReference type="RefSeq" id="WP_190426342.1">
    <property type="nucleotide sequence ID" value="NZ_JAMPKK010000076.1"/>
</dbReference>
<evidence type="ECO:0000259" key="3">
    <source>
        <dbReference type="PROSITE" id="PS50113"/>
    </source>
</evidence>
<dbReference type="InterPro" id="IPR001610">
    <property type="entry name" value="PAC"/>
</dbReference>
<evidence type="ECO:0000313" key="5">
    <source>
        <dbReference type="Proteomes" id="UP001442494"/>
    </source>
</evidence>
<feature type="domain" description="PAS" evidence="2">
    <location>
        <begin position="70"/>
        <end position="125"/>
    </location>
</feature>
<dbReference type="PANTHER" id="PTHR44757:SF2">
    <property type="entry name" value="BIOFILM ARCHITECTURE MAINTENANCE PROTEIN MBAA"/>
    <property type="match status" value="1"/>
</dbReference>
<dbReference type="InterPro" id="IPR052155">
    <property type="entry name" value="Biofilm_reg_signaling"/>
</dbReference>
<sequence length="232" mass="26536">MAQSPQLVAVYQRAWILQQRANALPNSQQALFSEALEELQAVLEELQASEAELRHQNEALVNTRQAVESERQRYQELFEFAPDGYLVTDANGRIQEANNAIASLLNVSQQFLVGKPLLIFIDQPDRSTFHLTLDQLKHLDKLQDWEIHLRSPKRSPFDAALTVSVVRNSDGQIISLRWLLRDITERKQIERLLKHLNSELERQVQERTAQLHLALDFEAGLKLLGSMGDPGR</sequence>
<feature type="coiled-coil region" evidence="1">
    <location>
        <begin position="29"/>
        <end position="77"/>
    </location>
</feature>
<gene>
    <name evidence="4" type="ORF">NDI37_24205</name>
</gene>
<dbReference type="InterPro" id="IPR000014">
    <property type="entry name" value="PAS"/>
</dbReference>
<evidence type="ECO:0000256" key="1">
    <source>
        <dbReference type="SAM" id="Coils"/>
    </source>
</evidence>